<name>A0A9W4DKQ9_BLUGR</name>
<dbReference type="AlphaFoldDB" id="A0A9W4DKQ9"/>
<dbReference type="Proteomes" id="UP000683417">
    <property type="component" value="Unassembled WGS sequence"/>
</dbReference>
<feature type="non-terminal residue" evidence="1">
    <location>
        <position position="1"/>
    </location>
</feature>
<gene>
    <name evidence="1" type="ORF">BGTH12_LOCUS2984</name>
</gene>
<organism evidence="1 2">
    <name type="scientific">Blumeria graminis f. sp. triticale</name>
    <dbReference type="NCBI Taxonomy" id="1689686"/>
    <lineage>
        <taxon>Eukaryota</taxon>
        <taxon>Fungi</taxon>
        <taxon>Dikarya</taxon>
        <taxon>Ascomycota</taxon>
        <taxon>Pezizomycotina</taxon>
        <taxon>Leotiomycetes</taxon>
        <taxon>Erysiphales</taxon>
        <taxon>Erysiphaceae</taxon>
        <taxon>Blumeria</taxon>
    </lineage>
</organism>
<evidence type="ECO:0000313" key="1">
    <source>
        <dbReference type="EMBL" id="CAD6501626.1"/>
    </source>
</evidence>
<protein>
    <submittedName>
        <fullName evidence="1">BgTH12-01876</fullName>
    </submittedName>
</protein>
<sequence>LFSCFEKEIREADIKTDRLQAIDLLQRNYLTKISIQDVSSHFHGNMQTERLMYDDRSPHQYYTYQIRSLWSESENNDYKYILMTSLLFDDRRRLCAILTEESWINHFQTGMVPGSGVKTIKSSCVVAT</sequence>
<proteinExistence type="predicted"/>
<accession>A0A9W4DKQ9</accession>
<reference evidence="1" key="1">
    <citation type="submission" date="2020-10" db="EMBL/GenBank/DDBJ databases">
        <authorList>
            <person name="Muller C M."/>
        </authorList>
    </citation>
    <scope>NUCLEOTIDE SEQUENCE</scope>
    <source>
        <strain evidence="1">THUN-12</strain>
    </source>
</reference>
<comment type="caution">
    <text evidence="1">The sequence shown here is derived from an EMBL/GenBank/DDBJ whole genome shotgun (WGS) entry which is preliminary data.</text>
</comment>
<dbReference type="EMBL" id="CAJHIT010000005">
    <property type="protein sequence ID" value="CAD6501626.1"/>
    <property type="molecule type" value="Genomic_DNA"/>
</dbReference>
<evidence type="ECO:0000313" key="2">
    <source>
        <dbReference type="Proteomes" id="UP000683417"/>
    </source>
</evidence>